<accession>A0AAV0XE39</accession>
<gene>
    <name evidence="3" type="ORF">MEUPH1_LOCUS20947</name>
</gene>
<feature type="region of interest" description="Disordered" evidence="1">
    <location>
        <begin position="85"/>
        <end position="156"/>
    </location>
</feature>
<evidence type="ECO:0000256" key="1">
    <source>
        <dbReference type="SAM" id="MobiDB-lite"/>
    </source>
</evidence>
<dbReference type="AlphaFoldDB" id="A0AAV0XE39"/>
<dbReference type="EMBL" id="CARXXK010000004">
    <property type="protein sequence ID" value="CAI6366352.1"/>
    <property type="molecule type" value="Genomic_DNA"/>
</dbReference>
<proteinExistence type="predicted"/>
<protein>
    <submittedName>
        <fullName evidence="3">Uncharacterized protein</fullName>
    </submittedName>
</protein>
<feature type="compositionally biased region" description="Polar residues" evidence="1">
    <location>
        <begin position="85"/>
        <end position="95"/>
    </location>
</feature>
<evidence type="ECO:0000313" key="4">
    <source>
        <dbReference type="Proteomes" id="UP001160148"/>
    </source>
</evidence>
<sequence>MAEFNVLAVHMLLILFVISLFGETSMADPVQSDETMTIELNWDNNPEYEIKYIQDNVDLTDVPNVESLMNLIKNDSFAATTEGNIMSNATETPSKPTKDDQVTKSTTKTMTKNTRTTTTMTNSTTFTSTSTPTTMSSTSTSSVTISTTSTMSGTRN</sequence>
<reference evidence="3 4" key="1">
    <citation type="submission" date="2023-01" db="EMBL/GenBank/DDBJ databases">
        <authorList>
            <person name="Whitehead M."/>
        </authorList>
    </citation>
    <scope>NUCLEOTIDE SEQUENCE [LARGE SCALE GENOMIC DNA]</scope>
</reference>
<name>A0AAV0XE39_9HEMI</name>
<dbReference type="Proteomes" id="UP001160148">
    <property type="component" value="Unassembled WGS sequence"/>
</dbReference>
<feature type="compositionally biased region" description="Low complexity" evidence="1">
    <location>
        <begin position="103"/>
        <end position="156"/>
    </location>
</feature>
<feature type="signal peptide" evidence="2">
    <location>
        <begin position="1"/>
        <end position="27"/>
    </location>
</feature>
<evidence type="ECO:0000313" key="3">
    <source>
        <dbReference type="EMBL" id="CAI6366352.1"/>
    </source>
</evidence>
<comment type="caution">
    <text evidence="3">The sequence shown here is derived from an EMBL/GenBank/DDBJ whole genome shotgun (WGS) entry which is preliminary data.</text>
</comment>
<keyword evidence="2" id="KW-0732">Signal</keyword>
<evidence type="ECO:0000256" key="2">
    <source>
        <dbReference type="SAM" id="SignalP"/>
    </source>
</evidence>
<organism evidence="3 4">
    <name type="scientific">Macrosiphum euphorbiae</name>
    <name type="common">potato aphid</name>
    <dbReference type="NCBI Taxonomy" id="13131"/>
    <lineage>
        <taxon>Eukaryota</taxon>
        <taxon>Metazoa</taxon>
        <taxon>Ecdysozoa</taxon>
        <taxon>Arthropoda</taxon>
        <taxon>Hexapoda</taxon>
        <taxon>Insecta</taxon>
        <taxon>Pterygota</taxon>
        <taxon>Neoptera</taxon>
        <taxon>Paraneoptera</taxon>
        <taxon>Hemiptera</taxon>
        <taxon>Sternorrhyncha</taxon>
        <taxon>Aphidomorpha</taxon>
        <taxon>Aphidoidea</taxon>
        <taxon>Aphididae</taxon>
        <taxon>Macrosiphini</taxon>
        <taxon>Macrosiphum</taxon>
    </lineage>
</organism>
<keyword evidence="4" id="KW-1185">Reference proteome</keyword>
<feature type="chain" id="PRO_5043863753" evidence="2">
    <location>
        <begin position="28"/>
        <end position="156"/>
    </location>
</feature>